<organism evidence="2 3">
    <name type="scientific">Providencia huashanensis</name>
    <dbReference type="NCBI Taxonomy" id="3037798"/>
    <lineage>
        <taxon>Bacteria</taxon>
        <taxon>Pseudomonadati</taxon>
        <taxon>Pseudomonadota</taxon>
        <taxon>Gammaproteobacteria</taxon>
        <taxon>Enterobacterales</taxon>
        <taxon>Morganellaceae</taxon>
        <taxon>Providencia</taxon>
    </lineage>
</organism>
<protein>
    <submittedName>
        <fullName evidence="2">DUF1120 domain-containing protein</fullName>
    </submittedName>
</protein>
<dbReference type="Pfam" id="PF06551">
    <property type="entry name" value="DUF1120"/>
    <property type="match status" value="1"/>
</dbReference>
<reference evidence="2" key="2">
    <citation type="journal article" date="2024" name="Int. J. Antimicrob. Agents">
        <title>Identification of a novel Providencia species showing multi-drug-resistant in three patients with hospital-acquired infection.</title>
        <authorList>
            <person name="Yang W."/>
            <person name="Chen J."/>
            <person name="Yang F."/>
            <person name="Ji P."/>
            <person name="Shen S."/>
            <person name="Yin D."/>
            <person name="Hu F."/>
        </authorList>
    </citation>
    <scope>NUCLEOTIDE SEQUENCE</scope>
    <source>
        <strain evidence="2">CRE-138-0111</strain>
    </source>
</reference>
<feature type="chain" id="PRO_5046470341" evidence="1">
    <location>
        <begin position="22"/>
        <end position="255"/>
    </location>
</feature>
<evidence type="ECO:0000313" key="2">
    <source>
        <dbReference type="EMBL" id="MDO7855794.1"/>
    </source>
</evidence>
<keyword evidence="3" id="KW-1185">Reference proteome</keyword>
<dbReference type="EMBL" id="JAUQTG010000002">
    <property type="protein sequence ID" value="MDO7855794.1"/>
    <property type="molecule type" value="Genomic_DNA"/>
</dbReference>
<name>A0ABT9AMI8_9GAMM</name>
<feature type="signal peptide" evidence="1">
    <location>
        <begin position="1"/>
        <end position="21"/>
    </location>
</feature>
<reference evidence="2" key="1">
    <citation type="submission" date="2023-07" db="EMBL/GenBank/DDBJ databases">
        <authorList>
            <person name="Yang W."/>
            <person name="Chen J."/>
            <person name="Ji P."/>
            <person name="Hu F."/>
        </authorList>
    </citation>
    <scope>NUCLEOTIDE SEQUENCE</scope>
    <source>
        <strain evidence="2">CRE-138-0111</strain>
    </source>
</reference>
<evidence type="ECO:0000313" key="3">
    <source>
        <dbReference type="Proteomes" id="UP001176478"/>
    </source>
</evidence>
<comment type="caution">
    <text evidence="2">The sequence shown here is derived from an EMBL/GenBank/DDBJ whole genome shotgun (WGS) entry which is preliminary data.</text>
</comment>
<sequence>MKKLLPILISSAMICSFTASAASVGSIDISVTGRIDPAACELDIAGGGNIDYGLIDLDTLTFVDGAFGGKFAALPIQETSFTIRCSANAPVKLSASSKRVGTVAGATENSRGFAALPIKLLDIGAGNSSNGVAGLGKTSTGINIGGYIVRYKANSLNVSTLDSNNQLTTISSSEVQNIYYNTQSKVWKVSGGNLFSNNMDLQTSFAKANETTPIEASIYDGVLQVQAYVSEEAATVGKSKPVLLDGLSTIELNYI</sequence>
<proteinExistence type="predicted"/>
<gene>
    <name evidence="2" type="ORF">Q5E86_05300</name>
</gene>
<dbReference type="RefSeq" id="WP_304557804.1">
    <property type="nucleotide sequence ID" value="NZ_JAUQTF010000004.1"/>
</dbReference>
<accession>A0ABT9AMI8</accession>
<dbReference type="InterPro" id="IPR010546">
    <property type="entry name" value="DUF1120"/>
</dbReference>
<dbReference type="Proteomes" id="UP001176478">
    <property type="component" value="Unassembled WGS sequence"/>
</dbReference>
<evidence type="ECO:0000256" key="1">
    <source>
        <dbReference type="SAM" id="SignalP"/>
    </source>
</evidence>
<keyword evidence="1" id="KW-0732">Signal</keyword>